<dbReference type="EMBL" id="AAGLPU010000015">
    <property type="protein sequence ID" value="EBP3986216.1"/>
    <property type="molecule type" value="Genomic_DNA"/>
</dbReference>
<reference evidence="1" key="1">
    <citation type="submission" date="2018-07" db="EMBL/GenBank/DDBJ databases">
        <authorList>
            <consortium name="GenomeTrakr network: Whole genome sequencing for foodborne pathogen traceback"/>
        </authorList>
    </citation>
    <scope>NUCLEOTIDE SEQUENCE</scope>
    <source>
        <strain evidence="1">CFSAN002857</strain>
    </source>
</reference>
<dbReference type="AlphaFoldDB" id="A0A5U3E4C1"/>
<comment type="caution">
    <text evidence="1">The sequence shown here is derived from an EMBL/GenBank/DDBJ whole genome shotgun (WGS) entry which is preliminary data.</text>
</comment>
<accession>A0A5U3E4C1</accession>
<gene>
    <name evidence="1" type="ORF">S308_12425</name>
</gene>
<sequence>MYQQQYVNKPVTQNEYLMILHHRLECFTSELKIQTENLSRQLTKGGGFDDSDGLSYYTQQIQLATENMNAVQALIDMEKQNAVQNQMYSN</sequence>
<proteinExistence type="predicted"/>
<evidence type="ECO:0000313" key="1">
    <source>
        <dbReference type="EMBL" id="EBP3986216.1"/>
    </source>
</evidence>
<protein>
    <submittedName>
        <fullName evidence="1">Uncharacterized protein</fullName>
    </submittedName>
</protein>
<name>A0A5U3E4C1_SALET</name>
<organism evidence="1">
    <name type="scientific">Salmonella enterica I</name>
    <dbReference type="NCBI Taxonomy" id="59201"/>
    <lineage>
        <taxon>Bacteria</taxon>
        <taxon>Pseudomonadati</taxon>
        <taxon>Pseudomonadota</taxon>
        <taxon>Gammaproteobacteria</taxon>
        <taxon>Enterobacterales</taxon>
        <taxon>Enterobacteriaceae</taxon>
        <taxon>Salmonella</taxon>
    </lineage>
</organism>